<keyword evidence="3" id="KW-1185">Reference proteome</keyword>
<keyword evidence="1" id="KW-0812">Transmembrane</keyword>
<proteinExistence type="predicted"/>
<dbReference type="eggNOG" id="ENOG5031QIH">
    <property type="taxonomic scope" value="Bacteria"/>
</dbReference>
<reference evidence="2 3" key="1">
    <citation type="submission" date="2012-08" db="EMBL/GenBank/DDBJ databases">
        <title>The Genome Sequence of Turicella otitidis ATCC 51513.</title>
        <authorList>
            <consortium name="The Broad Institute Genome Sequencing Platform"/>
            <person name="Earl A."/>
            <person name="Ward D."/>
            <person name="Feldgarden M."/>
            <person name="Gevers D."/>
            <person name="Huys G."/>
            <person name="Walker B."/>
            <person name="Young S.K."/>
            <person name="Zeng Q."/>
            <person name="Gargeya S."/>
            <person name="Fitzgerald M."/>
            <person name="Haas B."/>
            <person name="Abouelleil A."/>
            <person name="Alvarado L."/>
            <person name="Arachchi H.M."/>
            <person name="Berlin A.M."/>
            <person name="Chapman S.B."/>
            <person name="Goldberg J."/>
            <person name="Griggs A."/>
            <person name="Gujja S."/>
            <person name="Hansen M."/>
            <person name="Howarth C."/>
            <person name="Imamovic A."/>
            <person name="Larimer J."/>
            <person name="McCowen C."/>
            <person name="Montmayeur A."/>
            <person name="Murphy C."/>
            <person name="Neiman D."/>
            <person name="Pearson M."/>
            <person name="Priest M."/>
            <person name="Roberts A."/>
            <person name="Saif S."/>
            <person name="Shea T."/>
            <person name="Sisk P."/>
            <person name="Sykes S."/>
            <person name="Wortman J."/>
            <person name="Nusbaum C."/>
            <person name="Birren B."/>
        </authorList>
    </citation>
    <scope>NUCLEOTIDE SEQUENCE [LARGE SCALE GENOMIC DNA]</scope>
    <source>
        <strain evidence="2 3">ATCC 51513</strain>
    </source>
</reference>
<dbReference type="HOGENOM" id="CLU_161884_0_0_11"/>
<dbReference type="AlphaFoldDB" id="K0YQL1"/>
<comment type="caution">
    <text evidence="2">The sequence shown here is derived from an EMBL/GenBank/DDBJ whole genome shotgun (WGS) entry which is preliminary data.</text>
</comment>
<sequence>MSRVRKLAAGERGSVTVEAAVATAVLVAVFGLLAGGAAGLAGYLAAVHEAGAAARAHAIGAPVDPGRVAIAESGGWVTATVPVPTLAGTLEASARFPSER</sequence>
<dbReference type="EMBL" id="AHAE01000057">
    <property type="protein sequence ID" value="EJZ81834.1"/>
    <property type="molecule type" value="Genomic_DNA"/>
</dbReference>
<dbReference type="RefSeq" id="WP_004601145.1">
    <property type="nucleotide sequence ID" value="NZ_HF541867.1"/>
</dbReference>
<dbReference type="Proteomes" id="UP000006078">
    <property type="component" value="Unassembled WGS sequence"/>
</dbReference>
<organism evidence="2 3">
    <name type="scientific">Corynebacterium otitidis ATCC 51513</name>
    <dbReference type="NCBI Taxonomy" id="883169"/>
    <lineage>
        <taxon>Bacteria</taxon>
        <taxon>Bacillati</taxon>
        <taxon>Actinomycetota</taxon>
        <taxon>Actinomycetes</taxon>
        <taxon>Mycobacteriales</taxon>
        <taxon>Corynebacteriaceae</taxon>
        <taxon>Corynebacterium</taxon>
    </lineage>
</organism>
<keyword evidence="1" id="KW-1133">Transmembrane helix</keyword>
<gene>
    <name evidence="2" type="ORF">HMPREF9719_01255</name>
</gene>
<evidence type="ECO:0000313" key="3">
    <source>
        <dbReference type="Proteomes" id="UP000006078"/>
    </source>
</evidence>
<keyword evidence="1" id="KW-0472">Membrane</keyword>
<accession>K0YQL1</accession>
<feature type="transmembrane region" description="Helical" evidence="1">
    <location>
        <begin position="20"/>
        <end position="46"/>
    </location>
</feature>
<protein>
    <submittedName>
        <fullName evidence="2">Uncharacterized protein</fullName>
    </submittedName>
</protein>
<dbReference type="STRING" id="29321.AAV33_09070"/>
<name>K0YQL1_9CORY</name>
<evidence type="ECO:0000313" key="2">
    <source>
        <dbReference type="EMBL" id="EJZ81834.1"/>
    </source>
</evidence>
<evidence type="ECO:0000256" key="1">
    <source>
        <dbReference type="SAM" id="Phobius"/>
    </source>
</evidence>